<sequence length="509" mass="56692">MDGFAISRVVQLLSILLACVDIGHSAPLLRRTPTGHDVQVLILGGGVSGIIAARSLHQKGIQNFLIVEAREELGGRMRSFTFGAPGRQVTLEIGCNWIQGTQLDDGPINPIFDLARKHNLSATPTDGHESMTTFDDGGSVDYLDIFYKAGDAYINGTIAAGARVNKTLVDTTARTGSSLVGWKPMTPHEMASEYYHFDWEYAQTPEQSSWIASSWGNNYTYEVTQGGFSDSNLMSIDQRGFKHIIQAEAAEFLTDEQVMLNATVKSIKYSKIGASVTLVDGTTMTADYVISTFSLGVLQQDDVVFEPALPEWKVEAIQSMTMGTYTKIFLQFPEKFWFDTQFALYADKERGRYPIWQGMDLEGFFPGSGVIFVTVTGDYSERIEALEDDQVQDEVMGVLRSMYPNVTIPDPVAFHFNRWHTDPLYRGSYSNWPPSLFVDHHTNLRATVEERLWFTGEATSQKYFGFLHGAYYEGEATGDTVAKCIQDQGCAGRPHVEEIKNARPYGLKP</sequence>
<protein>
    <submittedName>
        <fullName evidence="1">Amine oxidase</fullName>
    </submittedName>
</protein>
<dbReference type="Proteomes" id="UP000814140">
    <property type="component" value="Unassembled WGS sequence"/>
</dbReference>
<dbReference type="EMBL" id="MU277205">
    <property type="protein sequence ID" value="KAI0063014.1"/>
    <property type="molecule type" value="Genomic_DNA"/>
</dbReference>
<keyword evidence="2" id="KW-1185">Reference proteome</keyword>
<name>A0ACB8T2U8_9AGAM</name>
<reference evidence="1" key="1">
    <citation type="submission" date="2021-03" db="EMBL/GenBank/DDBJ databases">
        <authorList>
            <consortium name="DOE Joint Genome Institute"/>
            <person name="Ahrendt S."/>
            <person name="Looney B.P."/>
            <person name="Miyauchi S."/>
            <person name="Morin E."/>
            <person name="Drula E."/>
            <person name="Courty P.E."/>
            <person name="Chicoki N."/>
            <person name="Fauchery L."/>
            <person name="Kohler A."/>
            <person name="Kuo A."/>
            <person name="Labutti K."/>
            <person name="Pangilinan J."/>
            <person name="Lipzen A."/>
            <person name="Riley R."/>
            <person name="Andreopoulos W."/>
            <person name="He G."/>
            <person name="Johnson J."/>
            <person name="Barry K.W."/>
            <person name="Grigoriev I.V."/>
            <person name="Nagy L."/>
            <person name="Hibbett D."/>
            <person name="Henrissat B."/>
            <person name="Matheny P.B."/>
            <person name="Labbe J."/>
            <person name="Martin F."/>
        </authorList>
    </citation>
    <scope>NUCLEOTIDE SEQUENCE</scope>
    <source>
        <strain evidence="1">HHB10654</strain>
    </source>
</reference>
<evidence type="ECO:0000313" key="2">
    <source>
        <dbReference type="Proteomes" id="UP000814140"/>
    </source>
</evidence>
<evidence type="ECO:0000313" key="1">
    <source>
        <dbReference type="EMBL" id="KAI0063014.1"/>
    </source>
</evidence>
<comment type="caution">
    <text evidence="1">The sequence shown here is derived from an EMBL/GenBank/DDBJ whole genome shotgun (WGS) entry which is preliminary data.</text>
</comment>
<gene>
    <name evidence="1" type="ORF">BV25DRAFT_1915742</name>
</gene>
<organism evidence="1 2">
    <name type="scientific">Artomyces pyxidatus</name>
    <dbReference type="NCBI Taxonomy" id="48021"/>
    <lineage>
        <taxon>Eukaryota</taxon>
        <taxon>Fungi</taxon>
        <taxon>Dikarya</taxon>
        <taxon>Basidiomycota</taxon>
        <taxon>Agaricomycotina</taxon>
        <taxon>Agaricomycetes</taxon>
        <taxon>Russulales</taxon>
        <taxon>Auriscalpiaceae</taxon>
        <taxon>Artomyces</taxon>
    </lineage>
</organism>
<accession>A0ACB8T2U8</accession>
<reference evidence="1" key="2">
    <citation type="journal article" date="2022" name="New Phytol.">
        <title>Evolutionary transition to the ectomycorrhizal habit in the genomes of a hyperdiverse lineage of mushroom-forming fungi.</title>
        <authorList>
            <person name="Looney B."/>
            <person name="Miyauchi S."/>
            <person name="Morin E."/>
            <person name="Drula E."/>
            <person name="Courty P.E."/>
            <person name="Kohler A."/>
            <person name="Kuo A."/>
            <person name="LaButti K."/>
            <person name="Pangilinan J."/>
            <person name="Lipzen A."/>
            <person name="Riley R."/>
            <person name="Andreopoulos W."/>
            <person name="He G."/>
            <person name="Johnson J."/>
            <person name="Nolan M."/>
            <person name="Tritt A."/>
            <person name="Barry K.W."/>
            <person name="Grigoriev I.V."/>
            <person name="Nagy L.G."/>
            <person name="Hibbett D."/>
            <person name="Henrissat B."/>
            <person name="Matheny P.B."/>
            <person name="Labbe J."/>
            <person name="Martin F.M."/>
        </authorList>
    </citation>
    <scope>NUCLEOTIDE SEQUENCE</scope>
    <source>
        <strain evidence="1">HHB10654</strain>
    </source>
</reference>
<proteinExistence type="predicted"/>